<protein>
    <submittedName>
        <fullName evidence="2">Uncharacterized protein</fullName>
    </submittedName>
</protein>
<dbReference type="AlphaFoldDB" id="A0A559IQ45"/>
<accession>A0A559IQ45</accession>
<organism evidence="2 3">
    <name type="scientific">Paenibacillus agilis</name>
    <dbReference type="NCBI Taxonomy" id="3020863"/>
    <lineage>
        <taxon>Bacteria</taxon>
        <taxon>Bacillati</taxon>
        <taxon>Bacillota</taxon>
        <taxon>Bacilli</taxon>
        <taxon>Bacillales</taxon>
        <taxon>Paenibacillaceae</taxon>
        <taxon>Paenibacillus</taxon>
    </lineage>
</organism>
<dbReference type="RefSeq" id="WP_144992510.1">
    <property type="nucleotide sequence ID" value="NZ_VNJK01000002.1"/>
</dbReference>
<keyword evidence="1" id="KW-0812">Transmembrane</keyword>
<evidence type="ECO:0000313" key="2">
    <source>
        <dbReference type="EMBL" id="TVX89736.1"/>
    </source>
</evidence>
<keyword evidence="3" id="KW-1185">Reference proteome</keyword>
<keyword evidence="1" id="KW-0472">Membrane</keyword>
<evidence type="ECO:0000256" key="1">
    <source>
        <dbReference type="SAM" id="Phobius"/>
    </source>
</evidence>
<feature type="transmembrane region" description="Helical" evidence="1">
    <location>
        <begin position="50"/>
        <end position="70"/>
    </location>
</feature>
<keyword evidence="1" id="KW-1133">Transmembrane helix</keyword>
<reference evidence="2 3" key="1">
    <citation type="submission" date="2019-07" db="EMBL/GenBank/DDBJ databases">
        <authorList>
            <person name="Kim J."/>
        </authorList>
    </citation>
    <scope>NUCLEOTIDE SEQUENCE [LARGE SCALE GENOMIC DNA]</scope>
    <source>
        <strain evidence="2 3">N4</strain>
    </source>
</reference>
<sequence length="103" mass="11616">MNKKIMSITLLIAGGLLLFLYPFVMMANIMQLAAYPYVEKGFTLVLMNTFIFLTSIYPLTYIICLVVYLFKKKKSIVIPLIPLLQIVMAVIIFYPAVSLEAGS</sequence>
<dbReference type="Proteomes" id="UP000318102">
    <property type="component" value="Unassembled WGS sequence"/>
</dbReference>
<dbReference type="EMBL" id="VNJK01000002">
    <property type="protein sequence ID" value="TVX89736.1"/>
    <property type="molecule type" value="Genomic_DNA"/>
</dbReference>
<evidence type="ECO:0000313" key="3">
    <source>
        <dbReference type="Proteomes" id="UP000318102"/>
    </source>
</evidence>
<dbReference type="OrthoDB" id="2663638at2"/>
<proteinExistence type="predicted"/>
<gene>
    <name evidence="2" type="ORF">FPZ44_18455</name>
</gene>
<feature type="transmembrane region" description="Helical" evidence="1">
    <location>
        <begin position="77"/>
        <end position="97"/>
    </location>
</feature>
<comment type="caution">
    <text evidence="2">The sequence shown here is derived from an EMBL/GenBank/DDBJ whole genome shotgun (WGS) entry which is preliminary data.</text>
</comment>
<name>A0A559IQ45_9BACL</name>